<dbReference type="RefSeq" id="WP_120193199.1">
    <property type="nucleotide sequence ID" value="NZ_RAPK01000009.1"/>
</dbReference>
<keyword evidence="1" id="KW-1015">Disulfide bond</keyword>
<protein>
    <submittedName>
        <fullName evidence="3">Peroxiredoxin</fullName>
    </submittedName>
</protein>
<evidence type="ECO:0000259" key="2">
    <source>
        <dbReference type="PROSITE" id="PS51352"/>
    </source>
</evidence>
<name>A0A419V316_9BACL</name>
<dbReference type="PANTHER" id="PTHR42852">
    <property type="entry name" value="THIOL:DISULFIDE INTERCHANGE PROTEIN DSBE"/>
    <property type="match status" value="1"/>
</dbReference>
<proteinExistence type="predicted"/>
<evidence type="ECO:0000313" key="3">
    <source>
        <dbReference type="EMBL" id="RKD72801.1"/>
    </source>
</evidence>
<dbReference type="SUPFAM" id="SSF52833">
    <property type="entry name" value="Thioredoxin-like"/>
    <property type="match status" value="1"/>
</dbReference>
<organism evidence="3 4">
    <name type="scientific">Sinobaca qinghaiensis</name>
    <dbReference type="NCBI Taxonomy" id="342944"/>
    <lineage>
        <taxon>Bacteria</taxon>
        <taxon>Bacillati</taxon>
        <taxon>Bacillota</taxon>
        <taxon>Bacilli</taxon>
        <taxon>Bacillales</taxon>
        <taxon>Sporolactobacillaceae</taxon>
        <taxon>Sinobaca</taxon>
    </lineage>
</organism>
<accession>A0A419V316</accession>
<dbReference type="GO" id="GO:0016209">
    <property type="term" value="F:antioxidant activity"/>
    <property type="evidence" value="ECO:0007669"/>
    <property type="project" value="InterPro"/>
</dbReference>
<reference evidence="3 4" key="1">
    <citation type="submission" date="2018-09" db="EMBL/GenBank/DDBJ databases">
        <title>Genomic Encyclopedia of Archaeal and Bacterial Type Strains, Phase II (KMG-II): from individual species to whole genera.</title>
        <authorList>
            <person name="Goeker M."/>
        </authorList>
    </citation>
    <scope>NUCLEOTIDE SEQUENCE [LARGE SCALE GENOMIC DNA]</scope>
    <source>
        <strain evidence="3 4">DSM 17008</strain>
    </source>
</reference>
<sequence>MNAPDFQLQDIYSETTHQLEEWKGTPLILTFWASWCPDSMKDLHYKHLFYEQMDKEVMGFLTINVTGREGKEEDAVQFLEKTGYSFPVLKDKGTQVYDAYQCMGVPTTFLLDENLEIRQSYSDKASFPEIVQGIHQLMNK</sequence>
<dbReference type="InterPro" id="IPR000866">
    <property type="entry name" value="AhpC/TSA"/>
</dbReference>
<dbReference type="InterPro" id="IPR013766">
    <property type="entry name" value="Thioredoxin_domain"/>
</dbReference>
<dbReference type="PROSITE" id="PS51352">
    <property type="entry name" value="THIOREDOXIN_2"/>
    <property type="match status" value="1"/>
</dbReference>
<comment type="caution">
    <text evidence="3">The sequence shown here is derived from an EMBL/GenBank/DDBJ whole genome shotgun (WGS) entry which is preliminary data.</text>
</comment>
<dbReference type="GO" id="GO:0016491">
    <property type="term" value="F:oxidoreductase activity"/>
    <property type="evidence" value="ECO:0007669"/>
    <property type="project" value="InterPro"/>
</dbReference>
<dbReference type="PANTHER" id="PTHR42852:SF13">
    <property type="entry name" value="PROTEIN DIPZ"/>
    <property type="match status" value="1"/>
</dbReference>
<dbReference type="EMBL" id="RAPK01000009">
    <property type="protein sequence ID" value="RKD72801.1"/>
    <property type="molecule type" value="Genomic_DNA"/>
</dbReference>
<dbReference type="CDD" id="cd02966">
    <property type="entry name" value="TlpA_like_family"/>
    <property type="match status" value="1"/>
</dbReference>
<dbReference type="InterPro" id="IPR050553">
    <property type="entry name" value="Thioredoxin_ResA/DsbE_sf"/>
</dbReference>
<keyword evidence="4" id="KW-1185">Reference proteome</keyword>
<feature type="domain" description="Thioredoxin" evidence="2">
    <location>
        <begin position="1"/>
        <end position="139"/>
    </location>
</feature>
<dbReference type="Gene3D" id="3.40.30.10">
    <property type="entry name" value="Glutaredoxin"/>
    <property type="match status" value="1"/>
</dbReference>
<dbReference type="OrthoDB" id="25753at2"/>
<evidence type="ECO:0000256" key="1">
    <source>
        <dbReference type="ARBA" id="ARBA00023157"/>
    </source>
</evidence>
<dbReference type="Pfam" id="PF00578">
    <property type="entry name" value="AhpC-TSA"/>
    <property type="match status" value="1"/>
</dbReference>
<dbReference type="Proteomes" id="UP000285120">
    <property type="component" value="Unassembled WGS sequence"/>
</dbReference>
<dbReference type="AlphaFoldDB" id="A0A419V316"/>
<dbReference type="InterPro" id="IPR036249">
    <property type="entry name" value="Thioredoxin-like_sf"/>
</dbReference>
<evidence type="ECO:0000313" key="4">
    <source>
        <dbReference type="Proteomes" id="UP000285120"/>
    </source>
</evidence>
<gene>
    <name evidence="3" type="ORF">ATL39_1997</name>
</gene>